<dbReference type="GO" id="GO:0006006">
    <property type="term" value="P:glucose metabolic process"/>
    <property type="evidence" value="ECO:0007669"/>
    <property type="project" value="TreeGrafter"/>
</dbReference>
<dbReference type="Proteomes" id="UP000823908">
    <property type="component" value="Unassembled WGS sequence"/>
</dbReference>
<dbReference type="Gene3D" id="2.70.98.10">
    <property type="match status" value="1"/>
</dbReference>
<dbReference type="SUPFAM" id="SSF74650">
    <property type="entry name" value="Galactose mutarotase-like"/>
    <property type="match status" value="1"/>
</dbReference>
<comment type="caution">
    <text evidence="1">The sequence shown here is derived from an EMBL/GenBank/DDBJ whole genome shotgun (WGS) entry which is preliminary data.</text>
</comment>
<dbReference type="PANTHER" id="PTHR10091:SF0">
    <property type="entry name" value="GALACTOSE MUTAROTASE"/>
    <property type="match status" value="1"/>
</dbReference>
<dbReference type="InterPro" id="IPR014718">
    <property type="entry name" value="GH-type_carb-bd"/>
</dbReference>
<proteinExistence type="predicted"/>
<name>A0A9D2UGL4_9MICC</name>
<protein>
    <submittedName>
        <fullName evidence="1">Galactose mutarotase</fullName>
    </submittedName>
</protein>
<dbReference type="PANTHER" id="PTHR10091">
    <property type="entry name" value="ALDOSE-1-EPIMERASE"/>
    <property type="match status" value="1"/>
</dbReference>
<dbReference type="Pfam" id="PF01263">
    <property type="entry name" value="Aldose_epim"/>
    <property type="match status" value="1"/>
</dbReference>
<dbReference type="InterPro" id="IPR008183">
    <property type="entry name" value="Aldose_1/G6P_1-epimerase"/>
</dbReference>
<dbReference type="InterPro" id="IPR011013">
    <property type="entry name" value="Gal_mutarotase_sf_dom"/>
</dbReference>
<dbReference type="GO" id="GO:0033499">
    <property type="term" value="P:galactose catabolic process via UDP-galactose, Leloir pathway"/>
    <property type="evidence" value="ECO:0007669"/>
    <property type="project" value="TreeGrafter"/>
</dbReference>
<evidence type="ECO:0000313" key="1">
    <source>
        <dbReference type="EMBL" id="HJD51991.1"/>
    </source>
</evidence>
<organism evidence="1 2">
    <name type="scientific">Candidatus Rothia avistercoris</name>
    <dbReference type="NCBI Taxonomy" id="2840479"/>
    <lineage>
        <taxon>Bacteria</taxon>
        <taxon>Bacillati</taxon>
        <taxon>Actinomycetota</taxon>
        <taxon>Actinomycetes</taxon>
        <taxon>Micrococcales</taxon>
        <taxon>Micrococcaceae</taxon>
        <taxon>Rothia</taxon>
    </lineage>
</organism>
<gene>
    <name evidence="1" type="ORF">H9908_09030</name>
</gene>
<sequence>MLSPAGARLVALATETGHSLVLPATETGANPEARGEILAPWPNRVSDGTYCWLGEEYKLPLNEPDLGNAIHGVVRDQLWNFNSVVDTAEGQTASATLKTPVAKGYPFNVSYEVTYHLSANGLSTTLTARNEGEIAAPYAAGAHPYLTVGATCGIQGVVDRWTLQLPARTVLKVSPRMIPFAEYSVDDPLEFTTPQSLAGLDIDHAFGSLQADSDGAIRVSLTDESDGTSTILTAEEGINWIQIYTDGGNRRGVAVEPMTSPANAFNSGIDLITLEPGATHRCSWRIEQVPAPLAR</sequence>
<dbReference type="AlphaFoldDB" id="A0A9D2UGL4"/>
<reference evidence="1" key="1">
    <citation type="journal article" date="2021" name="PeerJ">
        <title>Extensive microbial diversity within the chicken gut microbiome revealed by metagenomics and culture.</title>
        <authorList>
            <person name="Gilroy R."/>
            <person name="Ravi A."/>
            <person name="Getino M."/>
            <person name="Pursley I."/>
            <person name="Horton D.L."/>
            <person name="Alikhan N.F."/>
            <person name="Baker D."/>
            <person name="Gharbi K."/>
            <person name="Hall N."/>
            <person name="Watson M."/>
            <person name="Adriaenssens E.M."/>
            <person name="Foster-Nyarko E."/>
            <person name="Jarju S."/>
            <person name="Secka A."/>
            <person name="Antonio M."/>
            <person name="Oren A."/>
            <person name="Chaudhuri R.R."/>
            <person name="La Ragione R."/>
            <person name="Hildebrand F."/>
            <person name="Pallen M.J."/>
        </authorList>
    </citation>
    <scope>NUCLEOTIDE SEQUENCE</scope>
    <source>
        <strain evidence="1">ChiHjej10B9-4811</strain>
    </source>
</reference>
<accession>A0A9D2UGL4</accession>
<reference evidence="1" key="2">
    <citation type="submission" date="2021-04" db="EMBL/GenBank/DDBJ databases">
        <authorList>
            <person name="Gilroy R."/>
        </authorList>
    </citation>
    <scope>NUCLEOTIDE SEQUENCE</scope>
    <source>
        <strain evidence="1">ChiHjej10B9-4811</strain>
    </source>
</reference>
<dbReference type="GO" id="GO:0004034">
    <property type="term" value="F:aldose 1-epimerase activity"/>
    <property type="evidence" value="ECO:0007669"/>
    <property type="project" value="TreeGrafter"/>
</dbReference>
<evidence type="ECO:0000313" key="2">
    <source>
        <dbReference type="Proteomes" id="UP000823908"/>
    </source>
</evidence>
<dbReference type="EMBL" id="DWUS01000205">
    <property type="protein sequence ID" value="HJD51991.1"/>
    <property type="molecule type" value="Genomic_DNA"/>
</dbReference>
<dbReference type="GO" id="GO:0030246">
    <property type="term" value="F:carbohydrate binding"/>
    <property type="evidence" value="ECO:0007669"/>
    <property type="project" value="InterPro"/>
</dbReference>